<feature type="transmembrane region" description="Helical" evidence="6">
    <location>
        <begin position="175"/>
        <end position="193"/>
    </location>
</feature>
<name>A0A1T4U0F7_9BACT</name>
<evidence type="ECO:0000256" key="1">
    <source>
        <dbReference type="ARBA" id="ARBA00004651"/>
    </source>
</evidence>
<feature type="transmembrane region" description="Helical" evidence="6">
    <location>
        <begin position="228"/>
        <end position="250"/>
    </location>
</feature>
<keyword evidence="5 6" id="KW-0472">Membrane</keyword>
<proteinExistence type="predicted"/>
<feature type="transmembrane region" description="Helical" evidence="6">
    <location>
        <begin position="47"/>
        <end position="63"/>
    </location>
</feature>
<feature type="transmembrane region" description="Helical" evidence="6">
    <location>
        <begin position="134"/>
        <end position="155"/>
    </location>
</feature>
<sequence length="340" mass="37345">MMPKTLKNVIKFICFFGIGVLLIWLVTKDLTPEQWDQISAALRKANYWLAIPAVIMGLVSHWLRATRWKLLMKPLGHQPSTLNTFFAVMVGYLANLAVPRLGEVTRCGILAQYEKIPADKLVGTMIAERAVDMLCLLLLIAVTILTQIDVLGAYVHHDIYLPIARKIANANGTQLLLLTAALIVAILALLWLLRRFARSKAAITIKALAKGVMEGILSIGKMENKWSFILQSVLIWGCYLSQVYIGFYCLQETSHLGISAALAVLMIGSIGMIVTPGGIGAYQALVQKALELYGIAYVIGYAFGWIIWVVQTLLVVLVGFLSLVALPILNKKQSAAPARS</sequence>
<evidence type="ECO:0000256" key="4">
    <source>
        <dbReference type="ARBA" id="ARBA00022989"/>
    </source>
</evidence>
<dbReference type="AlphaFoldDB" id="A0A1T4U0F7"/>
<dbReference type="RefSeq" id="WP_078672977.1">
    <property type="nucleotide sequence ID" value="NZ_FUWZ01000007.1"/>
</dbReference>
<comment type="subcellular location">
    <subcellularLocation>
        <location evidence="1">Cell membrane</location>
        <topology evidence="1">Multi-pass membrane protein</topology>
    </subcellularLocation>
</comment>
<dbReference type="OrthoDB" id="9812094at2"/>
<evidence type="ECO:0000256" key="5">
    <source>
        <dbReference type="ARBA" id="ARBA00023136"/>
    </source>
</evidence>
<dbReference type="Proteomes" id="UP000190367">
    <property type="component" value="Unassembled WGS sequence"/>
</dbReference>
<keyword evidence="3 6" id="KW-0812">Transmembrane</keyword>
<dbReference type="InterPro" id="IPR022791">
    <property type="entry name" value="L-PG_synthase/AglD"/>
</dbReference>
<reference evidence="8" key="1">
    <citation type="submission" date="2017-02" db="EMBL/GenBank/DDBJ databases">
        <authorList>
            <person name="Varghese N."/>
            <person name="Submissions S."/>
        </authorList>
    </citation>
    <scope>NUCLEOTIDE SEQUENCE [LARGE SCALE GENOMIC DNA]</scope>
    <source>
        <strain evidence="8">DSM 22224</strain>
    </source>
</reference>
<evidence type="ECO:0000313" key="7">
    <source>
        <dbReference type="EMBL" id="SKA45958.1"/>
    </source>
</evidence>
<dbReference type="EMBL" id="FUWZ01000007">
    <property type="protein sequence ID" value="SKA45958.1"/>
    <property type="molecule type" value="Genomic_DNA"/>
</dbReference>
<protein>
    <recommendedName>
        <fullName evidence="9">Lysylphosphatidylglycerol synthase TM region</fullName>
    </recommendedName>
</protein>
<accession>A0A1T4U0F7</accession>
<organism evidence="7 8">
    <name type="scientific">Chitinophaga eiseniae</name>
    <dbReference type="NCBI Taxonomy" id="634771"/>
    <lineage>
        <taxon>Bacteria</taxon>
        <taxon>Pseudomonadati</taxon>
        <taxon>Bacteroidota</taxon>
        <taxon>Chitinophagia</taxon>
        <taxon>Chitinophagales</taxon>
        <taxon>Chitinophagaceae</taxon>
        <taxon>Chitinophaga</taxon>
    </lineage>
</organism>
<evidence type="ECO:0008006" key="9">
    <source>
        <dbReference type="Google" id="ProtNLM"/>
    </source>
</evidence>
<dbReference type="PANTHER" id="PTHR39087">
    <property type="entry name" value="UPF0104 MEMBRANE PROTEIN MJ1595"/>
    <property type="match status" value="1"/>
</dbReference>
<evidence type="ECO:0000313" key="8">
    <source>
        <dbReference type="Proteomes" id="UP000190367"/>
    </source>
</evidence>
<keyword evidence="4 6" id="KW-1133">Transmembrane helix</keyword>
<feature type="transmembrane region" description="Helical" evidence="6">
    <location>
        <begin position="9"/>
        <end position="27"/>
    </location>
</feature>
<dbReference type="PANTHER" id="PTHR39087:SF2">
    <property type="entry name" value="UPF0104 MEMBRANE PROTEIN MJ1595"/>
    <property type="match status" value="1"/>
</dbReference>
<dbReference type="Pfam" id="PF03706">
    <property type="entry name" value="LPG_synthase_TM"/>
    <property type="match status" value="1"/>
</dbReference>
<evidence type="ECO:0000256" key="3">
    <source>
        <dbReference type="ARBA" id="ARBA00022692"/>
    </source>
</evidence>
<dbReference type="GO" id="GO:0005886">
    <property type="term" value="C:plasma membrane"/>
    <property type="evidence" value="ECO:0007669"/>
    <property type="project" value="UniProtKB-SubCell"/>
</dbReference>
<gene>
    <name evidence="7" type="ORF">SAMN04488128_107156</name>
</gene>
<keyword evidence="2" id="KW-1003">Cell membrane</keyword>
<evidence type="ECO:0000256" key="6">
    <source>
        <dbReference type="SAM" id="Phobius"/>
    </source>
</evidence>
<keyword evidence="8" id="KW-1185">Reference proteome</keyword>
<feature type="transmembrane region" description="Helical" evidence="6">
    <location>
        <begin position="305"/>
        <end position="329"/>
    </location>
</feature>
<dbReference type="STRING" id="634771.SAMN04488128_107156"/>
<evidence type="ECO:0000256" key="2">
    <source>
        <dbReference type="ARBA" id="ARBA00022475"/>
    </source>
</evidence>
<feature type="transmembrane region" description="Helical" evidence="6">
    <location>
        <begin position="262"/>
        <end position="285"/>
    </location>
</feature>